<dbReference type="Proteomes" id="UP000281192">
    <property type="component" value="Chromosome"/>
</dbReference>
<feature type="signal peptide" evidence="1">
    <location>
        <begin position="1"/>
        <end position="20"/>
    </location>
</feature>
<evidence type="ECO:0000313" key="5">
    <source>
        <dbReference type="Proteomes" id="UP000281192"/>
    </source>
</evidence>
<keyword evidence="1" id="KW-0732">Signal</keyword>
<sequence>MKTPLALVACALVLGACATAQPTVYRPQANASDVGFTQYKMEDGRYRVTFRGGSGAPVGQVTDYALLRAAELALADGYSWFRVADRVTQSTGGGGGPTFSVGGGSGSYGRRSSVGLGVGTSFNLGPKPALSTTLEVVFGKGPRPPGEAYDAQSVVNTIGKGMGRI</sequence>
<proteinExistence type="predicted"/>
<dbReference type="KEGG" id="cfh:C1707_13785"/>
<dbReference type="EMBL" id="CP026100">
    <property type="protein sequence ID" value="AYV47246.1"/>
    <property type="molecule type" value="Genomic_DNA"/>
</dbReference>
<dbReference type="OrthoDB" id="7172943at2"/>
<protein>
    <recommendedName>
        <fullName evidence="6">DUF4136 domain-containing protein</fullName>
    </recommendedName>
</protein>
<dbReference type="NCBIfam" id="NF047637">
    <property type="entry name" value="lipo_CC0125"/>
    <property type="match status" value="1"/>
</dbReference>
<reference evidence="3 4" key="1">
    <citation type="submission" date="2017-12" db="EMBL/GenBank/DDBJ databases">
        <title>The genome sequence of Caulobacter flavus CGMCC1 15093.</title>
        <authorList>
            <person name="Gao J."/>
            <person name="Mao X."/>
            <person name="Sun J."/>
        </authorList>
    </citation>
    <scope>NUCLEOTIDE SEQUENCE [LARGE SCALE GENOMIC DNA]</scope>
    <source>
        <strain evidence="3 4">CGMCC1 15093</strain>
    </source>
</reference>
<organism evidence="3 4">
    <name type="scientific">Caulobacter flavus</name>
    <dbReference type="NCBI Taxonomy" id="1679497"/>
    <lineage>
        <taxon>Bacteria</taxon>
        <taxon>Pseudomonadati</taxon>
        <taxon>Pseudomonadota</taxon>
        <taxon>Alphaproteobacteria</taxon>
        <taxon>Caulobacterales</taxon>
        <taxon>Caulobacteraceae</taxon>
        <taxon>Caulobacter</taxon>
    </lineage>
</organism>
<reference evidence="2 5" key="2">
    <citation type="submission" date="2018-01" db="EMBL/GenBank/DDBJ databases">
        <title>Complete genome sequence of Caulobacter flavus RHGG3.</title>
        <authorList>
            <person name="Yang E."/>
        </authorList>
    </citation>
    <scope>NUCLEOTIDE SEQUENCE [LARGE SCALE GENOMIC DNA]</scope>
    <source>
        <strain evidence="2 5">RHGG3</strain>
    </source>
</reference>
<name>A0A2N5CKY6_9CAUL</name>
<dbReference type="Proteomes" id="UP000234483">
    <property type="component" value="Unassembled WGS sequence"/>
</dbReference>
<feature type="chain" id="PRO_5044577594" description="DUF4136 domain-containing protein" evidence="1">
    <location>
        <begin position="21"/>
        <end position="165"/>
    </location>
</feature>
<evidence type="ECO:0000256" key="1">
    <source>
        <dbReference type="SAM" id="SignalP"/>
    </source>
</evidence>
<dbReference type="EMBL" id="PJRQ01000054">
    <property type="protein sequence ID" value="PLR06211.1"/>
    <property type="molecule type" value="Genomic_DNA"/>
</dbReference>
<dbReference type="RefSeq" id="WP_101715837.1">
    <property type="nucleotide sequence ID" value="NZ_CP026100.1"/>
</dbReference>
<evidence type="ECO:0000313" key="4">
    <source>
        <dbReference type="Proteomes" id="UP000234483"/>
    </source>
</evidence>
<gene>
    <name evidence="2" type="ORF">C1707_13785</name>
    <name evidence="3" type="ORF">CFHF_26125</name>
</gene>
<evidence type="ECO:0000313" key="3">
    <source>
        <dbReference type="EMBL" id="PLR06211.1"/>
    </source>
</evidence>
<keyword evidence="5" id="KW-1185">Reference proteome</keyword>
<evidence type="ECO:0000313" key="2">
    <source>
        <dbReference type="EMBL" id="AYV47246.1"/>
    </source>
</evidence>
<evidence type="ECO:0008006" key="6">
    <source>
        <dbReference type="Google" id="ProtNLM"/>
    </source>
</evidence>
<dbReference type="PROSITE" id="PS51257">
    <property type="entry name" value="PROKAR_LIPOPROTEIN"/>
    <property type="match status" value="1"/>
</dbReference>
<dbReference type="AlphaFoldDB" id="A0A2N5CKY6"/>
<accession>A0A2N5CKY6</accession>